<feature type="coiled-coil region" evidence="1">
    <location>
        <begin position="88"/>
        <end position="115"/>
    </location>
</feature>
<dbReference type="EMBL" id="PVWJ01000118">
    <property type="protein sequence ID" value="PSB01275.1"/>
    <property type="molecule type" value="Genomic_DNA"/>
</dbReference>
<sequence>MAEGTPTPSPEDTNNRLETGETKFDPNPSGLNFPPIAPNHRPVSNLSGVTPFPVSKEANSTPILPKLKSSSSTNQRHAANPEFTINLLQEIQQIVTDWQQELQNLHQQVEELYREGPMINGWLESHSRESTSDRPVSSLRHADIEELMAYIEKLSEQEESEGNSPQVSYQLCGLDEQGKLWSKPCPAEQIPSVSIAIARYQKVRQLLKRKQSLEHRLTQLAENLIVCCSNLPERG</sequence>
<feature type="region of interest" description="Disordered" evidence="2">
    <location>
        <begin position="1"/>
        <end position="76"/>
    </location>
</feature>
<dbReference type="OrthoDB" id="508532at2"/>
<organism evidence="3 4">
    <name type="scientific">Merismopedia glauca CCAP 1448/3</name>
    <dbReference type="NCBI Taxonomy" id="1296344"/>
    <lineage>
        <taxon>Bacteria</taxon>
        <taxon>Bacillati</taxon>
        <taxon>Cyanobacteriota</taxon>
        <taxon>Cyanophyceae</taxon>
        <taxon>Synechococcales</taxon>
        <taxon>Merismopediaceae</taxon>
        <taxon>Merismopedia</taxon>
    </lineage>
</organism>
<evidence type="ECO:0000256" key="1">
    <source>
        <dbReference type="SAM" id="Coils"/>
    </source>
</evidence>
<reference evidence="3 4" key="2">
    <citation type="submission" date="2018-03" db="EMBL/GenBank/DDBJ databases">
        <title>The ancient ancestry and fast evolution of plastids.</title>
        <authorList>
            <person name="Moore K.R."/>
            <person name="Magnabosco C."/>
            <person name="Momper L."/>
            <person name="Gold D.A."/>
            <person name="Bosak T."/>
            <person name="Fournier G.P."/>
        </authorList>
    </citation>
    <scope>NUCLEOTIDE SEQUENCE [LARGE SCALE GENOMIC DNA]</scope>
    <source>
        <strain evidence="3 4">CCAP 1448/3</strain>
    </source>
</reference>
<protein>
    <submittedName>
        <fullName evidence="3">Uncharacterized protein</fullName>
    </submittedName>
</protein>
<feature type="compositionally biased region" description="Polar residues" evidence="2">
    <location>
        <begin position="57"/>
        <end position="76"/>
    </location>
</feature>
<comment type="caution">
    <text evidence="3">The sequence shown here is derived from an EMBL/GenBank/DDBJ whole genome shotgun (WGS) entry which is preliminary data.</text>
</comment>
<accession>A0A2T1BZ14</accession>
<feature type="compositionally biased region" description="Basic and acidic residues" evidence="2">
    <location>
        <begin position="13"/>
        <end position="24"/>
    </location>
</feature>
<reference evidence="3 4" key="1">
    <citation type="submission" date="2018-02" db="EMBL/GenBank/DDBJ databases">
        <authorList>
            <person name="Cohen D.B."/>
            <person name="Kent A.D."/>
        </authorList>
    </citation>
    <scope>NUCLEOTIDE SEQUENCE [LARGE SCALE GENOMIC DNA]</scope>
    <source>
        <strain evidence="3 4">CCAP 1448/3</strain>
    </source>
</reference>
<evidence type="ECO:0000313" key="4">
    <source>
        <dbReference type="Proteomes" id="UP000238762"/>
    </source>
</evidence>
<proteinExistence type="predicted"/>
<dbReference type="AlphaFoldDB" id="A0A2T1BZ14"/>
<evidence type="ECO:0000313" key="3">
    <source>
        <dbReference type="EMBL" id="PSB01275.1"/>
    </source>
</evidence>
<gene>
    <name evidence="3" type="ORF">C7B64_19210</name>
</gene>
<evidence type="ECO:0000256" key="2">
    <source>
        <dbReference type="SAM" id="MobiDB-lite"/>
    </source>
</evidence>
<keyword evidence="1" id="KW-0175">Coiled coil</keyword>
<name>A0A2T1BZ14_9CYAN</name>
<keyword evidence="4" id="KW-1185">Reference proteome</keyword>
<dbReference type="Proteomes" id="UP000238762">
    <property type="component" value="Unassembled WGS sequence"/>
</dbReference>
<dbReference type="RefSeq" id="WP_106290379.1">
    <property type="nucleotide sequence ID" value="NZ_CAWNTC010000150.1"/>
</dbReference>